<accession>A0A8S0PYQ9</accession>
<dbReference type="InterPro" id="IPR032675">
    <property type="entry name" value="LRR_dom_sf"/>
</dbReference>
<reference evidence="3 4" key="1">
    <citation type="submission" date="2019-12" db="EMBL/GenBank/DDBJ databases">
        <authorList>
            <person name="Alioto T."/>
            <person name="Alioto T."/>
            <person name="Gomez Garrido J."/>
        </authorList>
    </citation>
    <scope>NUCLEOTIDE SEQUENCE [LARGE SCALE GENOMIC DNA]</scope>
</reference>
<dbReference type="AlphaFoldDB" id="A0A8S0PYQ9"/>
<evidence type="ECO:0000313" key="4">
    <source>
        <dbReference type="Proteomes" id="UP000594638"/>
    </source>
</evidence>
<organism evidence="3 4">
    <name type="scientific">Olea europaea subsp. europaea</name>
    <dbReference type="NCBI Taxonomy" id="158383"/>
    <lineage>
        <taxon>Eukaryota</taxon>
        <taxon>Viridiplantae</taxon>
        <taxon>Streptophyta</taxon>
        <taxon>Embryophyta</taxon>
        <taxon>Tracheophyta</taxon>
        <taxon>Spermatophyta</taxon>
        <taxon>Magnoliopsida</taxon>
        <taxon>eudicotyledons</taxon>
        <taxon>Gunneridae</taxon>
        <taxon>Pentapetalae</taxon>
        <taxon>asterids</taxon>
        <taxon>lamiids</taxon>
        <taxon>Lamiales</taxon>
        <taxon>Oleaceae</taxon>
        <taxon>Oleeae</taxon>
        <taxon>Olea</taxon>
    </lineage>
</organism>
<dbReference type="PANTHER" id="PTHR45631:SF44">
    <property type="entry name" value="CARBOHYDRATE-BINDING PROTEIN OF THE ER PROTEIN"/>
    <property type="match status" value="1"/>
</dbReference>
<evidence type="ECO:0000256" key="2">
    <source>
        <dbReference type="SAM" id="Phobius"/>
    </source>
</evidence>
<keyword evidence="2" id="KW-0812">Transmembrane</keyword>
<keyword evidence="4" id="KW-1185">Reference proteome</keyword>
<dbReference type="SUPFAM" id="SSF52058">
    <property type="entry name" value="L domain-like"/>
    <property type="match status" value="1"/>
</dbReference>
<protein>
    <recommendedName>
        <fullName evidence="5">LRR receptor-like serine/threonine-protein kinase</fullName>
    </recommendedName>
</protein>
<proteinExistence type="predicted"/>
<dbReference type="Proteomes" id="UP000594638">
    <property type="component" value="Unassembled WGS sequence"/>
</dbReference>
<dbReference type="EMBL" id="CACTIH010000346">
    <property type="protein sequence ID" value="CAA2959778.1"/>
    <property type="molecule type" value="Genomic_DNA"/>
</dbReference>
<feature type="non-terminal residue" evidence="3">
    <location>
        <position position="1"/>
    </location>
</feature>
<dbReference type="Gene3D" id="3.80.10.10">
    <property type="entry name" value="Ribonuclease Inhibitor"/>
    <property type="match status" value="1"/>
</dbReference>
<feature type="transmembrane region" description="Helical" evidence="2">
    <location>
        <begin position="233"/>
        <end position="251"/>
    </location>
</feature>
<evidence type="ECO:0000313" key="3">
    <source>
        <dbReference type="EMBL" id="CAA2959778.1"/>
    </source>
</evidence>
<keyword evidence="2" id="KW-1133">Transmembrane helix</keyword>
<dbReference type="Gramene" id="OE9A070391T1">
    <property type="protein sequence ID" value="OE9A070391C1"/>
    <property type="gene ID" value="OE9A070391"/>
</dbReference>
<name>A0A8S0PYQ9_OLEEU</name>
<gene>
    <name evidence="3" type="ORF">OLEA9_A070391</name>
</gene>
<dbReference type="PANTHER" id="PTHR45631">
    <property type="entry name" value="OS07G0107800 PROTEIN-RELATED"/>
    <property type="match status" value="1"/>
</dbReference>
<keyword evidence="2" id="KW-0472">Membrane</keyword>
<feature type="compositionally biased region" description="Polar residues" evidence="1">
    <location>
        <begin position="163"/>
        <end position="181"/>
    </location>
</feature>
<comment type="caution">
    <text evidence="3">The sequence shown here is derived from an EMBL/GenBank/DDBJ whole genome shotgun (WGS) entry which is preliminary data.</text>
</comment>
<evidence type="ECO:0008006" key="5">
    <source>
        <dbReference type="Google" id="ProtNLM"/>
    </source>
</evidence>
<feature type="region of interest" description="Disordered" evidence="1">
    <location>
        <begin position="134"/>
        <end position="221"/>
    </location>
</feature>
<dbReference type="OrthoDB" id="909119at2759"/>
<evidence type="ECO:0000256" key="1">
    <source>
        <dbReference type="SAM" id="MobiDB-lite"/>
    </source>
</evidence>
<feature type="compositionally biased region" description="Polar residues" evidence="1">
    <location>
        <begin position="134"/>
        <end position="149"/>
    </location>
</feature>
<sequence length="272" mass="29489">PSFNSTVKAVLLATGKTNPNDVSGLNALRTRYRWLWPSYLVTEDPCLPQTWSEIECNTDVNPRVTALYLGQKDLTSPLPDFRSMDALEIIDLHGNCLIGAIPSFLSEFPKLKVLGLIPDSLACNNNLELSLAGNTDLHTSNSCTTSKTESLPPPTRTNPNTPSDGTFESPRTNPVSPSGGTFESPRTIPGTPSGGTFESPRTIPGTPSGVTVESPQKNTDTRTNIRKTKKNKLSLILGSTGSGVVVLYYWGHFSYISSQRRRSRGGIFMSSI</sequence>